<dbReference type="SUPFAM" id="SSF53597">
    <property type="entry name" value="Dihydrofolate reductase-like"/>
    <property type="match status" value="1"/>
</dbReference>
<proteinExistence type="predicted"/>
<name>A0ABS4G349_9CLOT</name>
<dbReference type="Gene3D" id="3.40.430.10">
    <property type="entry name" value="Dihydrofolate Reductase, subunit A"/>
    <property type="match status" value="1"/>
</dbReference>
<dbReference type="PANTHER" id="PTHR38011">
    <property type="entry name" value="DIHYDROFOLATE REDUCTASE FAMILY PROTEIN (AFU_ORTHOLOGUE AFUA_8G06820)"/>
    <property type="match status" value="1"/>
</dbReference>
<comment type="caution">
    <text evidence="2">The sequence shown here is derived from an EMBL/GenBank/DDBJ whole genome shotgun (WGS) entry which is preliminary data.</text>
</comment>
<dbReference type="InterPro" id="IPR050765">
    <property type="entry name" value="Riboflavin_Biosynth_HTPR"/>
</dbReference>
<gene>
    <name evidence="2" type="ORF">J2Z34_001382</name>
</gene>
<keyword evidence="2" id="KW-0560">Oxidoreductase</keyword>
<dbReference type="RefSeq" id="WP_209459123.1">
    <property type="nucleotide sequence ID" value="NZ_JAGGKC010000009.1"/>
</dbReference>
<dbReference type="EC" id="1.5.1.3" evidence="2"/>
<protein>
    <submittedName>
        <fullName evidence="2">Dihydrofolate reductase</fullName>
        <ecNumber evidence="2">1.5.1.3</ecNumber>
    </submittedName>
</protein>
<feature type="domain" description="Bacterial bifunctional deaminase-reductase C-terminal" evidence="1">
    <location>
        <begin position="6"/>
        <end position="170"/>
    </location>
</feature>
<dbReference type="InterPro" id="IPR024072">
    <property type="entry name" value="DHFR-like_dom_sf"/>
</dbReference>
<accession>A0ABS4G349</accession>
<organism evidence="2 3">
    <name type="scientific">Youngiibacter multivorans</name>
    <dbReference type="NCBI Taxonomy" id="937251"/>
    <lineage>
        <taxon>Bacteria</taxon>
        <taxon>Bacillati</taxon>
        <taxon>Bacillota</taxon>
        <taxon>Clostridia</taxon>
        <taxon>Eubacteriales</taxon>
        <taxon>Clostridiaceae</taxon>
        <taxon>Youngiibacter</taxon>
    </lineage>
</organism>
<dbReference type="Pfam" id="PF01872">
    <property type="entry name" value="RibD_C"/>
    <property type="match status" value="1"/>
</dbReference>
<dbReference type="PANTHER" id="PTHR38011:SF11">
    <property type="entry name" value="2,5-DIAMINO-6-RIBOSYLAMINO-4(3H)-PYRIMIDINONE 5'-PHOSPHATE REDUCTASE"/>
    <property type="match status" value="1"/>
</dbReference>
<reference evidence="2 3" key="1">
    <citation type="submission" date="2021-03" db="EMBL/GenBank/DDBJ databases">
        <title>Genomic Encyclopedia of Type Strains, Phase IV (KMG-IV): sequencing the most valuable type-strain genomes for metagenomic binning, comparative biology and taxonomic classification.</title>
        <authorList>
            <person name="Goeker M."/>
        </authorList>
    </citation>
    <scope>NUCLEOTIDE SEQUENCE [LARGE SCALE GENOMIC DNA]</scope>
    <source>
        <strain evidence="2 3">DSM 6139</strain>
    </source>
</reference>
<dbReference type="EMBL" id="JAGGKC010000009">
    <property type="protein sequence ID" value="MBP1918902.1"/>
    <property type="molecule type" value="Genomic_DNA"/>
</dbReference>
<keyword evidence="3" id="KW-1185">Reference proteome</keyword>
<sequence>MKNREVVLYIAQSLDGFIAREDGDIAWLDMVAIDGEDYGYGEFLKSVDTVVLGRKTYEKVKSISTEPPYFGKKVYVLTKDTDKNADDVIYCNDVLKLFKDLKATDGGRIFIDGGSETVRNLRDIDMIDQYVISIIPVMIGRGIRLFGDLEESVTSRVKLVSCSQFKSGLVQLEYVKA</sequence>
<evidence type="ECO:0000313" key="3">
    <source>
        <dbReference type="Proteomes" id="UP001519271"/>
    </source>
</evidence>
<evidence type="ECO:0000313" key="2">
    <source>
        <dbReference type="EMBL" id="MBP1918902.1"/>
    </source>
</evidence>
<dbReference type="InterPro" id="IPR002734">
    <property type="entry name" value="RibDG_C"/>
</dbReference>
<evidence type="ECO:0000259" key="1">
    <source>
        <dbReference type="Pfam" id="PF01872"/>
    </source>
</evidence>
<dbReference type="Proteomes" id="UP001519271">
    <property type="component" value="Unassembled WGS sequence"/>
</dbReference>
<dbReference type="GO" id="GO:0004146">
    <property type="term" value="F:dihydrofolate reductase activity"/>
    <property type="evidence" value="ECO:0007669"/>
    <property type="project" value="UniProtKB-EC"/>
</dbReference>